<organism evidence="2 4">
    <name type="scientific">Gibberella zeae (strain ATCC MYA-4620 / CBS 123657 / FGSC 9075 / NRRL 31084 / PH-1)</name>
    <name type="common">Wheat head blight fungus</name>
    <name type="synonym">Fusarium graminearum</name>
    <dbReference type="NCBI Taxonomy" id="229533"/>
    <lineage>
        <taxon>Eukaryota</taxon>
        <taxon>Fungi</taxon>
        <taxon>Dikarya</taxon>
        <taxon>Ascomycota</taxon>
        <taxon>Pezizomycotina</taxon>
        <taxon>Sordariomycetes</taxon>
        <taxon>Hypocreomycetidae</taxon>
        <taxon>Hypocreales</taxon>
        <taxon>Nectriaceae</taxon>
        <taxon>Fusarium</taxon>
    </lineage>
</organism>
<keyword evidence="4" id="KW-1185">Reference proteome</keyword>
<evidence type="ECO:0000313" key="4">
    <source>
        <dbReference type="Proteomes" id="UP000070720"/>
    </source>
</evidence>
<dbReference type="Gene3D" id="1.25.40.20">
    <property type="entry name" value="Ankyrin repeat-containing domain"/>
    <property type="match status" value="1"/>
</dbReference>
<keyword evidence="1" id="KW-0472">Membrane</keyword>
<sequence length="808" mass="91699">MTNPFRNLLNEIINMIFNHLYPSDVWMVQNSIKSTKHMLDSHLLARRHAVDDLMGWACRQGSIQAVNKAVSLGADPSLVQVPETSVLRYPTSTIALASNHLDLVKHLFHLGANLPPHVHEDIHAEVFFGQKPQLLKICLEHCTKDQFTNLQANLDLALERQVRCTIVTTSDKRAAAMDKVKYWLELGANPTALCRGGTTSLDIAILSFTNLRHTYCPSSIVDPLVNLLLSAKPDLNANALYETQKFMEVGDIMELLLEAGAKLDLPLYAELNPVVYYASICRVYDAELFDFLFSHGASVRPKWLHDDRGEYHDVTPIHKLWEHWGGRRCLLDDYKFAVIKLFIGRHAVQNIAAQFVRHLFRPRSSIDDKTEFKPLMMKRSRVILELILRNCNFKTTMVEEMEDLFHEIIQLEKTNSPWESIVDPILKDIPLVFATCQVYYHFCNVQLKTVATASVGCTACTADTSTVVRSGYILLKDMSCRRTWQLFFSIFYKMKNNLPRVLLVLLLCSIGAFIRTILALRLLSNIIKRFPGDSHSSVTRHTARECNADDPRNWEYSACSLLVGCILGKLDDLFKSDLAIGTTILGLVPSVLIIGAVQPDEIVFLALVSPQRALALSVFGVAITSNPFKQVTPLKTPLTQDSEHKWRISFARFTESPSWKHASCKALADLSILGMASVALWQNWNVNSAVMVQWLCESPLMIFTWPLANVCWVVFPVLLLHSMAEEIKIKHLSLDITYDWWQALLLPYTLDFEKRYKWEMKWILILGTPQVKIPYPWYKASCAGSTPGEAPTIQIIVKMSNTPLTMKW</sequence>
<reference evidence="3" key="4">
    <citation type="submission" date="2017-01" db="UniProtKB">
        <authorList>
            <consortium name="EnsemblFungi"/>
        </authorList>
    </citation>
    <scope>IDENTIFICATION</scope>
    <source>
        <strain evidence="3">PH-1 / ATCC MYA-4620 / FGSC 9075 / NRRL 31084</strain>
    </source>
</reference>
<dbReference type="EMBL" id="HG970334">
    <property type="protein sequence ID" value="CEF87838.1"/>
    <property type="molecule type" value="Genomic_DNA"/>
</dbReference>
<dbReference type="VEuPathDB" id="FungiDB:FGRAMPH1_01G18569"/>
<dbReference type="eggNOG" id="ENOG502SPU9">
    <property type="taxonomic scope" value="Eukaryota"/>
</dbReference>
<reference evidence="2 4" key="3">
    <citation type="journal article" date="2015" name="BMC Genomics">
        <title>The completed genome sequence of the pathogenic ascomycete fungus Fusarium graminearum.</title>
        <authorList>
            <person name="King R."/>
            <person name="Urban M."/>
            <person name="Hammond-Kosack M.C."/>
            <person name="Hassani-Pak K."/>
            <person name="Hammond-Kosack K.E."/>
        </authorList>
    </citation>
    <scope>NUCLEOTIDE SEQUENCE [LARGE SCALE GENOMIC DNA]</scope>
    <source>
        <strain evidence="4">ATCC MYA-4620 / CBS 123657 / FGSC 9075 / NRRL 31084 / PH-1</strain>
        <strain evidence="2">PH-1</strain>
    </source>
</reference>
<dbReference type="STRING" id="229533.A0A098E425"/>
<keyword evidence="1" id="KW-0812">Transmembrane</keyword>
<accession>A0A098E425</accession>
<dbReference type="SUPFAM" id="SSF48403">
    <property type="entry name" value="Ankyrin repeat"/>
    <property type="match status" value="1"/>
</dbReference>
<evidence type="ECO:0000313" key="3">
    <source>
        <dbReference type="EnsemblFungi" id="CEF87838"/>
    </source>
</evidence>
<name>A0A098E425_GIBZE</name>
<keyword evidence="1" id="KW-1133">Transmembrane helix</keyword>
<gene>
    <name evidence="3" type="primary">FG05711.1</name>
    <name evidence="2" type="ORF">FGRAMPH1_01T18569</name>
</gene>
<evidence type="ECO:0000256" key="1">
    <source>
        <dbReference type="SAM" id="Phobius"/>
    </source>
</evidence>
<dbReference type="AlphaFoldDB" id="A0A098E425"/>
<evidence type="ECO:0000313" key="2">
    <source>
        <dbReference type="EMBL" id="CEF87838.1"/>
    </source>
</evidence>
<dbReference type="Proteomes" id="UP000070720">
    <property type="component" value="Chromosome 3"/>
</dbReference>
<feature type="transmembrane region" description="Helical" evidence="1">
    <location>
        <begin position="702"/>
        <end position="720"/>
    </location>
</feature>
<proteinExistence type="predicted"/>
<dbReference type="InParanoid" id="A0A098E425"/>
<reference evidence="3 4" key="2">
    <citation type="journal article" date="2010" name="Nature">
        <title>Comparative genomics reveals mobile pathogenicity chromosomes in Fusarium.</title>
        <authorList>
            <person name="Ma L.J."/>
            <person name="van der Does H.C."/>
            <person name="Borkovich K.A."/>
            <person name="Coleman J.J."/>
            <person name="Daboussi M.J."/>
            <person name="Di Pietro A."/>
            <person name="Dufresne M."/>
            <person name="Freitag M."/>
            <person name="Grabherr M."/>
            <person name="Henrissat B."/>
            <person name="Houterman P.M."/>
            <person name="Kang S."/>
            <person name="Shim W.B."/>
            <person name="Woloshuk C."/>
            <person name="Xie X."/>
            <person name="Xu J.R."/>
            <person name="Antoniw J."/>
            <person name="Baker S.E."/>
            <person name="Bluhm B.H."/>
            <person name="Breakspear A."/>
            <person name="Brown D.W."/>
            <person name="Butchko R.A."/>
            <person name="Chapman S."/>
            <person name="Coulson R."/>
            <person name="Coutinho P.M."/>
            <person name="Danchin E.G."/>
            <person name="Diener A."/>
            <person name="Gale L.R."/>
            <person name="Gardiner D.M."/>
            <person name="Goff S."/>
            <person name="Hammond-Kosack K.E."/>
            <person name="Hilburn K."/>
            <person name="Hua-Van A."/>
            <person name="Jonkers W."/>
            <person name="Kazan K."/>
            <person name="Kodira C.D."/>
            <person name="Koehrsen M."/>
            <person name="Kumar L."/>
            <person name="Lee Y.H."/>
            <person name="Li L."/>
            <person name="Manners J.M."/>
            <person name="Miranda-Saavedra D."/>
            <person name="Mukherjee M."/>
            <person name="Park G."/>
            <person name="Park J."/>
            <person name="Park S.Y."/>
            <person name="Proctor R.H."/>
            <person name="Regev A."/>
            <person name="Ruiz-Roldan M.C."/>
            <person name="Sain D."/>
            <person name="Sakthikumar S."/>
            <person name="Sykes S."/>
            <person name="Schwartz D.C."/>
            <person name="Turgeon B.G."/>
            <person name="Wapinski I."/>
            <person name="Yoder O."/>
            <person name="Young S."/>
            <person name="Zeng Q."/>
            <person name="Zhou S."/>
            <person name="Galagan J."/>
            <person name="Cuomo C.A."/>
            <person name="Kistler H.C."/>
            <person name="Rep M."/>
        </authorList>
    </citation>
    <scope>GENOME REANNOTATION</scope>
    <source>
        <strain evidence="4">ATCC MYA-4620 / CBS 123657 / FGSC 9075 / NRRL 31084 / PH-1</strain>
        <strain evidence="3">PH-1 / ATCC MYA-4620 / FGSC 9075 / NRRL 31084</strain>
    </source>
</reference>
<protein>
    <submittedName>
        <fullName evidence="2">Chromosome 3, complete genome</fullName>
    </submittedName>
</protein>
<accession>A0A0E0SN25</accession>
<feature type="transmembrane region" description="Helical" evidence="1">
    <location>
        <begin position="578"/>
        <end position="596"/>
    </location>
</feature>
<feature type="transmembrane region" description="Helical" evidence="1">
    <location>
        <begin position="501"/>
        <end position="523"/>
    </location>
</feature>
<dbReference type="InterPro" id="IPR036770">
    <property type="entry name" value="Ankyrin_rpt-contain_sf"/>
</dbReference>
<reference evidence="3 4" key="1">
    <citation type="journal article" date="2007" name="Science">
        <title>The Fusarium graminearum genome reveals a link between localized polymorphism and pathogen specialization.</title>
        <authorList>
            <person name="Cuomo C.A."/>
            <person name="Gueldener U."/>
            <person name="Xu J.-R."/>
            <person name="Trail F."/>
            <person name="Turgeon B.G."/>
            <person name="Di Pietro A."/>
            <person name="Walton J.D."/>
            <person name="Ma L.-J."/>
            <person name="Baker S.E."/>
            <person name="Rep M."/>
            <person name="Adam G."/>
            <person name="Antoniw J."/>
            <person name="Baldwin T."/>
            <person name="Calvo S.E."/>
            <person name="Chang Y.-L."/>
            <person name="DeCaprio D."/>
            <person name="Gale L.R."/>
            <person name="Gnerre S."/>
            <person name="Goswami R.S."/>
            <person name="Hammond-Kosack K."/>
            <person name="Harris L.J."/>
            <person name="Hilburn K."/>
            <person name="Kennell J.C."/>
            <person name="Kroken S."/>
            <person name="Magnuson J.K."/>
            <person name="Mannhaupt G."/>
            <person name="Mauceli E.W."/>
            <person name="Mewes H.-W."/>
            <person name="Mitterbauer R."/>
            <person name="Muehlbauer G."/>
            <person name="Muensterkoetter M."/>
            <person name="Nelson D."/>
            <person name="O'Donnell K."/>
            <person name="Ouellet T."/>
            <person name="Qi W."/>
            <person name="Quesneville H."/>
            <person name="Roncero M.I.G."/>
            <person name="Seong K.-Y."/>
            <person name="Tetko I.V."/>
            <person name="Urban M."/>
            <person name="Waalwijk C."/>
            <person name="Ward T.J."/>
            <person name="Yao J."/>
            <person name="Birren B.W."/>
            <person name="Kistler H.C."/>
        </authorList>
    </citation>
    <scope>NUCLEOTIDE SEQUENCE [LARGE SCALE GENOMIC DNA]</scope>
    <source>
        <strain evidence="4">ATCC MYA-4620 / CBS 123657 / FGSC 9075 / NRRL 31084 / PH-1</strain>
        <strain evidence="3">PH-1 / ATCC MYA-4620 / FGSC 9075 / NRRL 31084</strain>
    </source>
</reference>
<dbReference type="EnsemblFungi" id="CEF87838">
    <property type="protein sequence ID" value="CEF87838"/>
    <property type="gene ID" value="FGRRES_12790_1_M"/>
</dbReference>